<dbReference type="OMA" id="QDACMAV"/>
<gene>
    <name evidence="1" type="ORF">chiPu_0026760</name>
</gene>
<dbReference type="InterPro" id="IPR011990">
    <property type="entry name" value="TPR-like_helical_dom_sf"/>
</dbReference>
<organism evidence="1 2">
    <name type="scientific">Chiloscyllium punctatum</name>
    <name type="common">Brownbanded bambooshark</name>
    <name type="synonym">Hemiscyllium punctatum</name>
    <dbReference type="NCBI Taxonomy" id="137246"/>
    <lineage>
        <taxon>Eukaryota</taxon>
        <taxon>Metazoa</taxon>
        <taxon>Chordata</taxon>
        <taxon>Craniata</taxon>
        <taxon>Vertebrata</taxon>
        <taxon>Chondrichthyes</taxon>
        <taxon>Elasmobranchii</taxon>
        <taxon>Galeomorphii</taxon>
        <taxon>Galeoidea</taxon>
        <taxon>Orectolobiformes</taxon>
        <taxon>Hemiscylliidae</taxon>
        <taxon>Chiloscyllium</taxon>
    </lineage>
</organism>
<keyword evidence="2" id="KW-1185">Reference proteome</keyword>
<sequence length="59" mass="6710">MASYRELIEDWDRAVRAIEQRDWTAAHDLLSRIPDPGSKICFNLGCVRLRLGDLPGALK</sequence>
<comment type="caution">
    <text evidence="1">The sequence shown here is derived from an EMBL/GenBank/DDBJ whole genome shotgun (WGS) entry which is preliminary data.</text>
</comment>
<proteinExistence type="predicted"/>
<dbReference type="Gene3D" id="1.25.40.10">
    <property type="entry name" value="Tetratricopeptide repeat domain"/>
    <property type="match status" value="1"/>
</dbReference>
<dbReference type="InterPro" id="IPR051864">
    <property type="entry name" value="NCF2_NOXA1"/>
</dbReference>
<dbReference type="AlphaFoldDB" id="A0A401TIV6"/>
<dbReference type="PANTHER" id="PTHR15175:SF4">
    <property type="entry name" value="NADPH OXIDASE ACTIVATOR 1"/>
    <property type="match status" value="1"/>
</dbReference>
<evidence type="ECO:0000313" key="1">
    <source>
        <dbReference type="EMBL" id="GCC42591.1"/>
    </source>
</evidence>
<dbReference type="STRING" id="137246.A0A401TIV6"/>
<dbReference type="GO" id="GO:0042554">
    <property type="term" value="P:superoxide anion generation"/>
    <property type="evidence" value="ECO:0007669"/>
    <property type="project" value="TreeGrafter"/>
</dbReference>
<name>A0A401TIV6_CHIPU</name>
<evidence type="ECO:0008006" key="3">
    <source>
        <dbReference type="Google" id="ProtNLM"/>
    </source>
</evidence>
<dbReference type="PANTHER" id="PTHR15175">
    <property type="entry name" value="NEUTROPHIL CYTOSOLIC FACTOR 2, NEUTROPHIL NADPH OXIDASE FACTOR 2"/>
    <property type="match status" value="1"/>
</dbReference>
<reference evidence="1 2" key="1">
    <citation type="journal article" date="2018" name="Nat. Ecol. Evol.">
        <title>Shark genomes provide insights into elasmobranch evolution and the origin of vertebrates.</title>
        <authorList>
            <person name="Hara Y"/>
            <person name="Yamaguchi K"/>
            <person name="Onimaru K"/>
            <person name="Kadota M"/>
            <person name="Koyanagi M"/>
            <person name="Keeley SD"/>
            <person name="Tatsumi K"/>
            <person name="Tanaka K"/>
            <person name="Motone F"/>
            <person name="Kageyama Y"/>
            <person name="Nozu R"/>
            <person name="Adachi N"/>
            <person name="Nishimura O"/>
            <person name="Nakagawa R"/>
            <person name="Tanegashima C"/>
            <person name="Kiyatake I"/>
            <person name="Matsumoto R"/>
            <person name="Murakumo K"/>
            <person name="Nishida K"/>
            <person name="Terakita A"/>
            <person name="Kuratani S"/>
            <person name="Sato K"/>
            <person name="Hyodo S Kuraku.S."/>
        </authorList>
    </citation>
    <scope>NUCLEOTIDE SEQUENCE [LARGE SCALE GENOMIC DNA]</scope>
</reference>
<dbReference type="EMBL" id="BEZZ01086772">
    <property type="protein sequence ID" value="GCC42591.1"/>
    <property type="molecule type" value="Genomic_DNA"/>
</dbReference>
<accession>A0A401TIV6</accession>
<dbReference type="GO" id="GO:0016176">
    <property type="term" value="F:superoxide-generating NADPH oxidase activator activity"/>
    <property type="evidence" value="ECO:0007669"/>
    <property type="project" value="TreeGrafter"/>
</dbReference>
<evidence type="ECO:0000313" key="2">
    <source>
        <dbReference type="Proteomes" id="UP000287033"/>
    </source>
</evidence>
<dbReference type="Proteomes" id="UP000287033">
    <property type="component" value="Unassembled WGS sequence"/>
</dbReference>
<protein>
    <recommendedName>
        <fullName evidence="3">Tetratricopeptide repeat protein</fullName>
    </recommendedName>
</protein>
<feature type="non-terminal residue" evidence="1">
    <location>
        <position position="59"/>
    </location>
</feature>